<evidence type="ECO:0000313" key="1">
    <source>
        <dbReference type="EMBL" id="OCT55540.1"/>
    </source>
</evidence>
<dbReference type="AlphaFoldDB" id="A0A974BNV5"/>
<sequence>MVNDLGLPLTAEPKQVLLDAIEDLPNTRKATNTLIKILHYYGRKTILMHWMGREKLTVKKWRRQINMVLLICKLTYEKRGNMAKYKNIWEHNT</sequence>
<name>A0A974BNV5_XENLA</name>
<dbReference type="EMBL" id="KV485088">
    <property type="protein sequence ID" value="OCT55540.1"/>
    <property type="molecule type" value="Genomic_DNA"/>
</dbReference>
<gene>
    <name evidence="1" type="ORF">XELAEV_18001261mg</name>
</gene>
<reference evidence="1" key="1">
    <citation type="submission" date="2016-05" db="EMBL/GenBank/DDBJ databases">
        <title>WGS assembly of Xenopus laevis.</title>
        <authorList>
            <person name="Session A."/>
            <person name="Uno Y."/>
            <person name="Kwon T."/>
            <person name="Chapman J."/>
            <person name="Toyoda A."/>
            <person name="Takahashi S."/>
            <person name="Fukui A."/>
            <person name="Hikosaka A."/>
            <person name="Putnam N."/>
            <person name="Stites J."/>
            <person name="Van Heeringen S."/>
            <person name="Quigley I."/>
            <person name="Heinz S."/>
            <person name="Hellsten U."/>
            <person name="Lyons J."/>
            <person name="Suzuki A."/>
            <person name="Kondo M."/>
            <person name="Ogino H."/>
            <person name="Ochi H."/>
            <person name="Bogdanovic O."/>
            <person name="Lister R."/>
            <person name="Georgiou G."/>
            <person name="Paranjpe S."/>
            <person name="Van Kruijsbergen I."/>
            <person name="Mozaffari S."/>
            <person name="Shu S."/>
            <person name="Schmutz J."/>
            <person name="Jenkins J."/>
            <person name="Grimwood J."/>
            <person name="Carlson J."/>
            <person name="Mitros T."/>
            <person name="Simakov O."/>
            <person name="Heald R."/>
            <person name="Miller K."/>
            <person name="Haudenschild C."/>
            <person name="Kuroki Y."/>
            <person name="Tanaka T."/>
            <person name="Michiue T."/>
            <person name="Watanabe M."/>
            <person name="Kinoshita T."/>
            <person name="Ohta Y."/>
            <person name="Mawaribuchi S."/>
            <person name="Suzuki Y."/>
            <person name="Haramoto Y."/>
            <person name="Yamamoto T."/>
            <person name="Takagi C."/>
            <person name="Kitzman J."/>
            <person name="Shendure J."/>
            <person name="Nakayama T."/>
            <person name="Izutsu Y."/>
            <person name="Robert J."/>
            <person name="Dichmann D."/>
            <person name="Flajnik M."/>
            <person name="Houston D."/>
            <person name="Marcotte E."/>
            <person name="Wallingford J."/>
            <person name="Ito Y."/>
            <person name="Asashima M."/>
            <person name="Ueno N."/>
            <person name="Matsuda Y."/>
            <person name="Jan Veenstra G."/>
            <person name="Fujiyama A."/>
            <person name="Harland R."/>
            <person name="Taira M."/>
            <person name="Rokhsar D.S."/>
        </authorList>
    </citation>
    <scope>NUCLEOTIDE SEQUENCE</scope>
    <source>
        <strain evidence="1">J</strain>
        <tissue evidence="1">Blood</tissue>
    </source>
</reference>
<organism evidence="1">
    <name type="scientific">Xenopus laevis</name>
    <name type="common">African clawed frog</name>
    <dbReference type="NCBI Taxonomy" id="8355"/>
    <lineage>
        <taxon>Eukaryota</taxon>
        <taxon>Metazoa</taxon>
        <taxon>Chordata</taxon>
        <taxon>Craniata</taxon>
        <taxon>Vertebrata</taxon>
        <taxon>Euteleostomi</taxon>
        <taxon>Amphibia</taxon>
        <taxon>Batrachia</taxon>
        <taxon>Anura</taxon>
        <taxon>Pipoidea</taxon>
        <taxon>Pipidae</taxon>
        <taxon>Xenopodinae</taxon>
        <taxon>Xenopus</taxon>
        <taxon>Xenopus</taxon>
    </lineage>
</organism>
<proteinExistence type="predicted"/>
<accession>A0A974BNV5</accession>
<protein>
    <submittedName>
        <fullName evidence="1">Uncharacterized protein</fullName>
    </submittedName>
</protein>
<dbReference type="Proteomes" id="UP000694892">
    <property type="component" value="Unassembled WGS sequence"/>
</dbReference>